<comment type="caution">
    <text evidence="2">The sequence shown here is derived from an EMBL/GenBank/DDBJ whole genome shotgun (WGS) entry which is preliminary data.</text>
</comment>
<dbReference type="CDD" id="cd04301">
    <property type="entry name" value="NAT_SF"/>
    <property type="match status" value="1"/>
</dbReference>
<proteinExistence type="predicted"/>
<evidence type="ECO:0000259" key="1">
    <source>
        <dbReference type="PROSITE" id="PS51186"/>
    </source>
</evidence>
<keyword evidence="3" id="KW-1185">Reference proteome</keyword>
<name>A0ABS1WV47_9GAMM</name>
<evidence type="ECO:0000313" key="3">
    <source>
        <dbReference type="Proteomes" id="UP000661077"/>
    </source>
</evidence>
<dbReference type="Pfam" id="PF00583">
    <property type="entry name" value="Acetyltransf_1"/>
    <property type="match status" value="1"/>
</dbReference>
<dbReference type="InterPro" id="IPR000182">
    <property type="entry name" value="GNAT_dom"/>
</dbReference>
<gene>
    <name evidence="2" type="ORF">JM946_08875</name>
</gene>
<dbReference type="EMBL" id="JAEVLS010000002">
    <property type="protein sequence ID" value="MBM0104860.1"/>
    <property type="molecule type" value="Genomic_DNA"/>
</dbReference>
<organism evidence="2 3">
    <name type="scientific">Steroidobacter gossypii</name>
    <dbReference type="NCBI Taxonomy" id="2805490"/>
    <lineage>
        <taxon>Bacteria</taxon>
        <taxon>Pseudomonadati</taxon>
        <taxon>Pseudomonadota</taxon>
        <taxon>Gammaproteobacteria</taxon>
        <taxon>Steroidobacterales</taxon>
        <taxon>Steroidobacteraceae</taxon>
        <taxon>Steroidobacter</taxon>
    </lineage>
</organism>
<dbReference type="Gene3D" id="3.40.630.30">
    <property type="match status" value="1"/>
</dbReference>
<dbReference type="InterPro" id="IPR016181">
    <property type="entry name" value="Acyl_CoA_acyltransferase"/>
</dbReference>
<protein>
    <submittedName>
        <fullName evidence="2">GNAT family N-acetyltransferase</fullName>
    </submittedName>
</protein>
<dbReference type="PROSITE" id="PS51186">
    <property type="entry name" value="GNAT"/>
    <property type="match status" value="1"/>
</dbReference>
<sequence length="163" mass="17791">MQAHCVVKKQQAEEGWVAMSNEWAIHPRPQRAHIVPLLESAALPTCDLTDDAMKDFFYVGPAMAPLAIVGVQLYGVDALLRSLVVSPGHRAHGLGQRLVEHAEQHARQQGARTIYLLTTTAESFFRARGYLVATRDSAPSAIRSTPEFSGLCPASSAFLAKRL</sequence>
<reference evidence="2 3" key="1">
    <citation type="journal article" date="2021" name="Int. J. Syst. Evol. Microbiol.">
        <title>Steroidobacter gossypii sp. nov., isolated from soil of cotton cropping field.</title>
        <authorList>
            <person name="Huang R."/>
            <person name="Yang S."/>
            <person name="Zhen C."/>
            <person name="Liu W."/>
        </authorList>
    </citation>
    <scope>NUCLEOTIDE SEQUENCE [LARGE SCALE GENOMIC DNA]</scope>
    <source>
        <strain evidence="2 3">S1-65</strain>
    </source>
</reference>
<feature type="domain" description="N-acetyltransferase" evidence="1">
    <location>
        <begin position="7"/>
        <end position="155"/>
    </location>
</feature>
<dbReference type="SUPFAM" id="SSF55729">
    <property type="entry name" value="Acyl-CoA N-acyltransferases (Nat)"/>
    <property type="match status" value="1"/>
</dbReference>
<accession>A0ABS1WV47</accession>
<evidence type="ECO:0000313" key="2">
    <source>
        <dbReference type="EMBL" id="MBM0104860.1"/>
    </source>
</evidence>
<dbReference type="RefSeq" id="WP_203166930.1">
    <property type="nucleotide sequence ID" value="NZ_JAEVLS010000002.1"/>
</dbReference>
<dbReference type="Proteomes" id="UP000661077">
    <property type="component" value="Unassembled WGS sequence"/>
</dbReference>
<dbReference type="NCBIfam" id="NF040501">
    <property type="entry name" value="resist_ArsN2"/>
    <property type="match status" value="1"/>
</dbReference>